<sequence>MTTVNPTVVLKYIFKNQSKKESLDLFSLYSNMYEVFLNYKADVQFLDFIKELIKDFPDIPDISNVNLLENDKNLPESVYMIYTNLLRYFFNKQTDILKHFQQIDLNSKENHLDLSKNIYIYKWIYIYGNLNVKSKEYNYLEFRNKFLKGTLIYFNVLINQFTYLKTIVNDNDFEAISSIENIRLLEDAIVEKIFKDKCNYIDSSIDSNLISTILGVPIRLALEIDFFTNFSSYQEFIDYKINLQEKILKQNKTVFNDTVSNNFIKSINTECKFLGTILTKYVNTFIFQHSKNIKDIYLILSKYKDMSDERYSVKLKKFKEYYLENSFINL</sequence>
<protein>
    <submittedName>
        <fullName evidence="1">Uncharacterized protein</fullName>
    </submittedName>
</protein>
<dbReference type="EMBL" id="MN740279">
    <property type="protein sequence ID" value="QHT97530.1"/>
    <property type="molecule type" value="Genomic_DNA"/>
</dbReference>
<organism evidence="1">
    <name type="scientific">viral metagenome</name>
    <dbReference type="NCBI Taxonomy" id="1070528"/>
    <lineage>
        <taxon>unclassified sequences</taxon>
        <taxon>metagenomes</taxon>
        <taxon>organismal metagenomes</taxon>
    </lineage>
</organism>
<dbReference type="AlphaFoldDB" id="A0A6C0IY95"/>
<evidence type="ECO:0000313" key="1">
    <source>
        <dbReference type="EMBL" id="QHT97530.1"/>
    </source>
</evidence>
<reference evidence="1" key="1">
    <citation type="journal article" date="2020" name="Nature">
        <title>Giant virus diversity and host interactions through global metagenomics.</title>
        <authorList>
            <person name="Schulz F."/>
            <person name="Roux S."/>
            <person name="Paez-Espino D."/>
            <person name="Jungbluth S."/>
            <person name="Walsh D.A."/>
            <person name="Denef V.J."/>
            <person name="McMahon K.D."/>
            <person name="Konstantinidis K.T."/>
            <person name="Eloe-Fadrosh E.A."/>
            <person name="Kyrpides N.C."/>
            <person name="Woyke T."/>
        </authorList>
    </citation>
    <scope>NUCLEOTIDE SEQUENCE</scope>
    <source>
        <strain evidence="1">GVMAG-M-3300025138-11</strain>
    </source>
</reference>
<accession>A0A6C0IY95</accession>
<proteinExistence type="predicted"/>
<name>A0A6C0IY95_9ZZZZ</name>